<evidence type="ECO:0000313" key="2">
    <source>
        <dbReference type="EMBL" id="KAG7161960.1"/>
    </source>
</evidence>
<reference evidence="2" key="1">
    <citation type="journal article" date="2021" name="Sci. Adv.">
        <title>The American lobster genome reveals insights on longevity, neural, and immune adaptations.</title>
        <authorList>
            <person name="Polinski J.M."/>
            <person name="Zimin A.V."/>
            <person name="Clark K.F."/>
            <person name="Kohn A.B."/>
            <person name="Sadowski N."/>
            <person name="Timp W."/>
            <person name="Ptitsyn A."/>
            <person name="Khanna P."/>
            <person name="Romanova D.Y."/>
            <person name="Williams P."/>
            <person name="Greenwood S.J."/>
            <person name="Moroz L.L."/>
            <person name="Walt D.R."/>
            <person name="Bodnar A.G."/>
        </authorList>
    </citation>
    <scope>NUCLEOTIDE SEQUENCE</scope>
    <source>
        <strain evidence="2">GMGI-L3</strain>
    </source>
</reference>
<evidence type="ECO:0000256" key="1">
    <source>
        <dbReference type="SAM" id="MobiDB-lite"/>
    </source>
</evidence>
<dbReference type="Proteomes" id="UP000747542">
    <property type="component" value="Unassembled WGS sequence"/>
</dbReference>
<keyword evidence="3" id="KW-1185">Reference proteome</keyword>
<sequence length="76" mass="8679">MKLRAPRRGAGGKVFLRRPKSSAVFIADRNIYDNETLHFRTTSSLPKVIKTRHNRSSPLRESKRLQSTNSANSLQQ</sequence>
<protein>
    <submittedName>
        <fullName evidence="2">Uncharacterized protein</fullName>
    </submittedName>
</protein>
<dbReference type="AlphaFoldDB" id="A0A8J5MS04"/>
<dbReference type="EMBL" id="JAHLQT010028616">
    <property type="protein sequence ID" value="KAG7161960.1"/>
    <property type="molecule type" value="Genomic_DNA"/>
</dbReference>
<proteinExistence type="predicted"/>
<feature type="region of interest" description="Disordered" evidence="1">
    <location>
        <begin position="48"/>
        <end position="76"/>
    </location>
</feature>
<comment type="caution">
    <text evidence="2">The sequence shown here is derived from an EMBL/GenBank/DDBJ whole genome shotgun (WGS) entry which is preliminary data.</text>
</comment>
<organism evidence="2 3">
    <name type="scientific">Homarus americanus</name>
    <name type="common">American lobster</name>
    <dbReference type="NCBI Taxonomy" id="6706"/>
    <lineage>
        <taxon>Eukaryota</taxon>
        <taxon>Metazoa</taxon>
        <taxon>Ecdysozoa</taxon>
        <taxon>Arthropoda</taxon>
        <taxon>Crustacea</taxon>
        <taxon>Multicrustacea</taxon>
        <taxon>Malacostraca</taxon>
        <taxon>Eumalacostraca</taxon>
        <taxon>Eucarida</taxon>
        <taxon>Decapoda</taxon>
        <taxon>Pleocyemata</taxon>
        <taxon>Astacidea</taxon>
        <taxon>Nephropoidea</taxon>
        <taxon>Nephropidae</taxon>
        <taxon>Homarus</taxon>
    </lineage>
</organism>
<name>A0A8J5MS04_HOMAM</name>
<gene>
    <name evidence="2" type="ORF">Hamer_G026994</name>
</gene>
<accession>A0A8J5MS04</accession>
<evidence type="ECO:0000313" key="3">
    <source>
        <dbReference type="Proteomes" id="UP000747542"/>
    </source>
</evidence>
<feature type="compositionally biased region" description="Polar residues" evidence="1">
    <location>
        <begin position="65"/>
        <end position="76"/>
    </location>
</feature>